<reference evidence="1 2" key="1">
    <citation type="submission" date="2013-01" db="EMBL/GenBank/DDBJ databases">
        <authorList>
            <person name="Harkins D.M."/>
            <person name="Durkin A.S."/>
            <person name="Brinkac L.M."/>
            <person name="Haft D.H."/>
            <person name="Selengut J.D."/>
            <person name="Sanka R."/>
            <person name="DePew J."/>
            <person name="Purushe J."/>
            <person name="Tulsiani S.M."/>
            <person name="Graham G.C."/>
            <person name="Burns M.-A."/>
            <person name="Dohnt M.F."/>
            <person name="Smythe L.D."/>
            <person name="McKay D.B."/>
            <person name="Craig S.B."/>
            <person name="Vinetz J.M."/>
            <person name="Sutton G.G."/>
            <person name="Nierman W.C."/>
            <person name="Fouts D.E."/>
        </authorList>
    </citation>
    <scope>NUCLEOTIDE SEQUENCE [LARGE SCALE GENOMIC DNA]</scope>
    <source>
        <strain evidence="1 2">LT2116</strain>
    </source>
</reference>
<name>M3H3P8_9LEPT</name>
<proteinExistence type="predicted"/>
<dbReference type="Proteomes" id="UP000011770">
    <property type="component" value="Unassembled WGS sequence"/>
</dbReference>
<organism evidence="1 2">
    <name type="scientific">Leptospira weilii serovar Topaz str. LT2116</name>
    <dbReference type="NCBI Taxonomy" id="1088540"/>
    <lineage>
        <taxon>Bacteria</taxon>
        <taxon>Pseudomonadati</taxon>
        <taxon>Spirochaetota</taxon>
        <taxon>Spirochaetia</taxon>
        <taxon>Leptospirales</taxon>
        <taxon>Leptospiraceae</taxon>
        <taxon>Leptospira</taxon>
    </lineage>
</organism>
<dbReference type="AlphaFoldDB" id="M3H3P8"/>
<evidence type="ECO:0000313" key="2">
    <source>
        <dbReference type="Proteomes" id="UP000011770"/>
    </source>
</evidence>
<accession>M3H3P8</accession>
<dbReference type="EMBL" id="AHOR02000011">
    <property type="protein sequence ID" value="EMF83746.1"/>
    <property type="molecule type" value="Genomic_DNA"/>
</dbReference>
<comment type="caution">
    <text evidence="1">The sequence shown here is derived from an EMBL/GenBank/DDBJ whole genome shotgun (WGS) entry which is preliminary data.</text>
</comment>
<gene>
    <name evidence="1" type="ORF">LEP1GSC188_0288</name>
</gene>
<sequence>MNQRVVYTPLLSRKKERLKIFFLSLVVHSNFRFGSLL</sequence>
<protein>
    <submittedName>
        <fullName evidence="1">Uncharacterized protein</fullName>
    </submittedName>
</protein>
<evidence type="ECO:0000313" key="1">
    <source>
        <dbReference type="EMBL" id="EMF83746.1"/>
    </source>
</evidence>